<keyword evidence="2" id="KW-1003">Cell membrane</keyword>
<dbReference type="InterPro" id="IPR011701">
    <property type="entry name" value="MFS"/>
</dbReference>
<evidence type="ECO:0000313" key="9">
    <source>
        <dbReference type="EMBL" id="TCO22904.1"/>
    </source>
</evidence>
<evidence type="ECO:0000256" key="3">
    <source>
        <dbReference type="ARBA" id="ARBA00022692"/>
    </source>
</evidence>
<feature type="transmembrane region" description="Helical" evidence="7">
    <location>
        <begin position="62"/>
        <end position="79"/>
    </location>
</feature>
<dbReference type="Pfam" id="PF07690">
    <property type="entry name" value="MFS_1"/>
    <property type="match status" value="2"/>
</dbReference>
<gene>
    <name evidence="9" type="ORF">EV644_106212</name>
</gene>
<dbReference type="InterPro" id="IPR020846">
    <property type="entry name" value="MFS_dom"/>
</dbReference>
<evidence type="ECO:0000256" key="2">
    <source>
        <dbReference type="ARBA" id="ARBA00022475"/>
    </source>
</evidence>
<dbReference type="EMBL" id="SLWM01000006">
    <property type="protein sequence ID" value="TCO22904.1"/>
    <property type="molecule type" value="Genomic_DNA"/>
</dbReference>
<name>A0ABY2BK38_9ACTN</name>
<evidence type="ECO:0000259" key="8">
    <source>
        <dbReference type="PROSITE" id="PS50850"/>
    </source>
</evidence>
<comment type="caution">
    <text evidence="9">The sequence shown here is derived from an EMBL/GenBank/DDBJ whole genome shotgun (WGS) entry which is preliminary data.</text>
</comment>
<keyword evidence="10" id="KW-1185">Reference proteome</keyword>
<feature type="region of interest" description="Disordered" evidence="6">
    <location>
        <begin position="380"/>
        <end position="412"/>
    </location>
</feature>
<feature type="transmembrane region" description="Helical" evidence="7">
    <location>
        <begin position="289"/>
        <end position="312"/>
    </location>
</feature>
<dbReference type="PANTHER" id="PTHR23513">
    <property type="entry name" value="INTEGRAL MEMBRANE EFFLUX PROTEIN-RELATED"/>
    <property type="match status" value="1"/>
</dbReference>
<feature type="transmembrane region" description="Helical" evidence="7">
    <location>
        <begin position="265"/>
        <end position="283"/>
    </location>
</feature>
<evidence type="ECO:0000256" key="1">
    <source>
        <dbReference type="ARBA" id="ARBA00004651"/>
    </source>
</evidence>
<comment type="subcellular location">
    <subcellularLocation>
        <location evidence="1">Cell membrane</location>
        <topology evidence="1">Multi-pass membrane protein</topology>
    </subcellularLocation>
</comment>
<organism evidence="9 10">
    <name type="scientific">Kribbella orskensis</name>
    <dbReference type="NCBI Taxonomy" id="2512216"/>
    <lineage>
        <taxon>Bacteria</taxon>
        <taxon>Bacillati</taxon>
        <taxon>Actinomycetota</taxon>
        <taxon>Actinomycetes</taxon>
        <taxon>Propionibacteriales</taxon>
        <taxon>Kribbellaceae</taxon>
        <taxon>Kribbella</taxon>
    </lineage>
</organism>
<dbReference type="InterPro" id="IPR036259">
    <property type="entry name" value="MFS_trans_sf"/>
</dbReference>
<feature type="transmembrane region" description="Helical" evidence="7">
    <location>
        <begin position="324"/>
        <end position="349"/>
    </location>
</feature>
<feature type="transmembrane region" description="Helical" evidence="7">
    <location>
        <begin position="201"/>
        <end position="223"/>
    </location>
</feature>
<feature type="domain" description="Major facilitator superfamily (MFS) profile" evidence="8">
    <location>
        <begin position="1"/>
        <end position="377"/>
    </location>
</feature>
<protein>
    <submittedName>
        <fullName evidence="9">MFS family arabinose efflux permease</fullName>
    </submittedName>
</protein>
<feature type="transmembrane region" description="Helical" evidence="7">
    <location>
        <begin position="355"/>
        <end position="374"/>
    </location>
</feature>
<keyword evidence="4 7" id="KW-1133">Transmembrane helix</keyword>
<feature type="transmembrane region" description="Helical" evidence="7">
    <location>
        <begin position="235"/>
        <end position="253"/>
    </location>
</feature>
<dbReference type="CDD" id="cd06173">
    <property type="entry name" value="MFS_MefA_like"/>
    <property type="match status" value="1"/>
</dbReference>
<dbReference type="PROSITE" id="PS50850">
    <property type="entry name" value="MFS"/>
    <property type="match status" value="1"/>
</dbReference>
<dbReference type="PANTHER" id="PTHR23513:SF11">
    <property type="entry name" value="STAPHYLOFERRIN A TRANSPORTER"/>
    <property type="match status" value="1"/>
</dbReference>
<dbReference type="Proteomes" id="UP000295818">
    <property type="component" value="Unassembled WGS sequence"/>
</dbReference>
<feature type="transmembrane region" description="Helical" evidence="7">
    <location>
        <begin position="126"/>
        <end position="145"/>
    </location>
</feature>
<evidence type="ECO:0000256" key="7">
    <source>
        <dbReference type="SAM" id="Phobius"/>
    </source>
</evidence>
<accession>A0ABY2BK38</accession>
<sequence length="412" mass="40824">MLPARALSYAGDSIALIALMLRVSGDGGPGAITALLLAFAVPTVVMIPFAGRIVDGYDSRTVLVWSSLLQAAAGVGLAFCHGLAATLALVCVLQVGQAVAGPAWGALIPRIVGEDLVGRTTGTSQALIGVATLAGSAVGGVLVGWSGDRGALLVDASTFLGLALVARVVRTRRSPEPGAVRERGALMAGLRSMFADPLLRILVPALWVFVLVGEAVNVVEVFLITDEIGLGPSGYGGVLAAQGAGAIAGAWFTGRLRTDKARSHAVLTGTAAIGVSCVLMGLAGGVVPLVIGAVAVGFGSGMLNAATSTLVVTRSAELVRGRVIAALGGTARAFSLLALLLGGLAGSVLGPRATFVTGGTGCAVAAVVAGVLVIRAGRRPAGGRPGEAEQGAAEAGPPSAVLMDSVERGVSH</sequence>
<evidence type="ECO:0000313" key="10">
    <source>
        <dbReference type="Proteomes" id="UP000295818"/>
    </source>
</evidence>
<evidence type="ECO:0000256" key="5">
    <source>
        <dbReference type="ARBA" id="ARBA00023136"/>
    </source>
</evidence>
<evidence type="ECO:0000256" key="6">
    <source>
        <dbReference type="SAM" id="MobiDB-lite"/>
    </source>
</evidence>
<dbReference type="Gene3D" id="1.20.1250.20">
    <property type="entry name" value="MFS general substrate transporter like domains"/>
    <property type="match status" value="1"/>
</dbReference>
<feature type="compositionally biased region" description="Low complexity" evidence="6">
    <location>
        <begin position="388"/>
        <end position="398"/>
    </location>
</feature>
<keyword evidence="3 7" id="KW-0812">Transmembrane</keyword>
<evidence type="ECO:0000256" key="4">
    <source>
        <dbReference type="ARBA" id="ARBA00022989"/>
    </source>
</evidence>
<keyword evidence="5 7" id="KW-0472">Membrane</keyword>
<reference evidence="9 10" key="1">
    <citation type="journal article" date="2015" name="Stand. Genomic Sci.">
        <title>Genomic Encyclopedia of Bacterial and Archaeal Type Strains, Phase III: the genomes of soil and plant-associated and newly described type strains.</title>
        <authorList>
            <person name="Whitman W.B."/>
            <person name="Woyke T."/>
            <person name="Klenk H.P."/>
            <person name="Zhou Y."/>
            <person name="Lilburn T.G."/>
            <person name="Beck B.J."/>
            <person name="De Vos P."/>
            <person name="Vandamme P."/>
            <person name="Eisen J.A."/>
            <person name="Garrity G."/>
            <person name="Hugenholtz P."/>
            <person name="Kyrpides N.C."/>
        </authorList>
    </citation>
    <scope>NUCLEOTIDE SEQUENCE [LARGE SCALE GENOMIC DNA]</scope>
    <source>
        <strain evidence="9 10">VKM Ac-2538</strain>
    </source>
</reference>
<proteinExistence type="predicted"/>
<dbReference type="SUPFAM" id="SSF103473">
    <property type="entry name" value="MFS general substrate transporter"/>
    <property type="match status" value="1"/>
</dbReference>
<feature type="transmembrane region" description="Helical" evidence="7">
    <location>
        <begin position="31"/>
        <end position="50"/>
    </location>
</feature>